<evidence type="ECO:0000256" key="1">
    <source>
        <dbReference type="SAM" id="Phobius"/>
    </source>
</evidence>
<proteinExistence type="predicted"/>
<gene>
    <name evidence="3" type="ORF">GBAR_LOCUS18435</name>
</gene>
<accession>A0AA35SM36</accession>
<keyword evidence="1" id="KW-0472">Membrane</keyword>
<evidence type="ECO:0000256" key="2">
    <source>
        <dbReference type="SAM" id="SignalP"/>
    </source>
</evidence>
<name>A0AA35SM36_GEOBA</name>
<evidence type="ECO:0008006" key="5">
    <source>
        <dbReference type="Google" id="ProtNLM"/>
    </source>
</evidence>
<dbReference type="InterPro" id="IPR036179">
    <property type="entry name" value="Ig-like_dom_sf"/>
</dbReference>
<dbReference type="InterPro" id="IPR013783">
    <property type="entry name" value="Ig-like_fold"/>
</dbReference>
<dbReference type="EMBL" id="CASHTH010002612">
    <property type="protein sequence ID" value="CAI8032625.1"/>
    <property type="molecule type" value="Genomic_DNA"/>
</dbReference>
<sequence>MRAMAEFTSRSSTFWLLLMIAVALSAAARALEFMVEPTDQTVAPNSLARFECVVSGNNFFIQWVLDNESYTKMRPPPEEYYSATWSTNNSGAVLEVKAQHKINGTSIMCRAVQADHYKGSKIAHLNLAGPPLRPGNLKVTYDKLRNSVELKWSEPFTHLPQFPIFGYRAHMELFKMEDQSIFKRRTVDINDTVSAYSVALDESEICSSSRVCISLKAINQIGYGEETTTACTNIERVHSPLPVNTTLSLHSDGRTLVSVIFQVPPCFPQAIQSTVFVEEATLPQDSELTPEAVLPEEGSHLMESYALTTLKQDVVYAVVVQLKSHMENTTSQPVYVTLPAEATSSDDGGGGSVAGIVVAVLLSVLVVAALVIAIAIFVIMHGKRKDTTVVNQMRPNPFYENTYYDSIPDPNSPYSFRPPSYDSHIYQDMPELVCRLQANGNLPTPSPSQPLSSCVVPDGTSSLEEMKRVQTVVAEAVGERERERESDYITMHPVTEPVPVLQTEV</sequence>
<organism evidence="3 4">
    <name type="scientific">Geodia barretti</name>
    <name type="common">Barrett's horny sponge</name>
    <dbReference type="NCBI Taxonomy" id="519541"/>
    <lineage>
        <taxon>Eukaryota</taxon>
        <taxon>Metazoa</taxon>
        <taxon>Porifera</taxon>
        <taxon>Demospongiae</taxon>
        <taxon>Heteroscleromorpha</taxon>
        <taxon>Tetractinellida</taxon>
        <taxon>Astrophorina</taxon>
        <taxon>Geodiidae</taxon>
        <taxon>Geodia</taxon>
    </lineage>
</organism>
<feature type="transmembrane region" description="Helical" evidence="1">
    <location>
        <begin position="353"/>
        <end position="379"/>
    </location>
</feature>
<dbReference type="AlphaFoldDB" id="A0AA35SM36"/>
<dbReference type="Gene3D" id="2.60.40.10">
    <property type="entry name" value="Immunoglobulins"/>
    <property type="match status" value="2"/>
</dbReference>
<evidence type="ECO:0000313" key="4">
    <source>
        <dbReference type="Proteomes" id="UP001174909"/>
    </source>
</evidence>
<reference evidence="3" key="1">
    <citation type="submission" date="2023-03" db="EMBL/GenBank/DDBJ databases">
        <authorList>
            <person name="Steffen K."/>
            <person name="Cardenas P."/>
        </authorList>
    </citation>
    <scope>NUCLEOTIDE SEQUENCE</scope>
</reference>
<keyword evidence="4" id="KW-1185">Reference proteome</keyword>
<dbReference type="InterPro" id="IPR036116">
    <property type="entry name" value="FN3_sf"/>
</dbReference>
<comment type="caution">
    <text evidence="3">The sequence shown here is derived from an EMBL/GenBank/DDBJ whole genome shotgun (WGS) entry which is preliminary data.</text>
</comment>
<protein>
    <recommendedName>
        <fullName evidence="5">Fibronectin type-III domain-containing protein</fullName>
    </recommendedName>
</protein>
<evidence type="ECO:0000313" key="3">
    <source>
        <dbReference type="EMBL" id="CAI8032625.1"/>
    </source>
</evidence>
<keyword evidence="2" id="KW-0732">Signal</keyword>
<dbReference type="SUPFAM" id="SSF49265">
    <property type="entry name" value="Fibronectin type III"/>
    <property type="match status" value="1"/>
</dbReference>
<keyword evidence="1" id="KW-0812">Transmembrane</keyword>
<dbReference type="SUPFAM" id="SSF48726">
    <property type="entry name" value="Immunoglobulin"/>
    <property type="match status" value="1"/>
</dbReference>
<feature type="signal peptide" evidence="2">
    <location>
        <begin position="1"/>
        <end position="30"/>
    </location>
</feature>
<feature type="chain" id="PRO_5041460015" description="Fibronectin type-III domain-containing protein" evidence="2">
    <location>
        <begin position="31"/>
        <end position="505"/>
    </location>
</feature>
<dbReference type="Proteomes" id="UP001174909">
    <property type="component" value="Unassembled WGS sequence"/>
</dbReference>
<keyword evidence="1" id="KW-1133">Transmembrane helix</keyword>